<evidence type="ECO:0000259" key="6">
    <source>
        <dbReference type="PROSITE" id="PS50865"/>
    </source>
</evidence>
<keyword evidence="2 4" id="KW-0863">Zinc-finger</keyword>
<dbReference type="GO" id="GO:0008270">
    <property type="term" value="F:zinc ion binding"/>
    <property type="evidence" value="ECO:0007669"/>
    <property type="project" value="UniProtKB-KW"/>
</dbReference>
<evidence type="ECO:0000313" key="8">
    <source>
        <dbReference type="EMBL" id="CAL1158705.1"/>
    </source>
</evidence>
<dbReference type="AlphaFoldDB" id="A0A9P1D7Q5"/>
<keyword evidence="3" id="KW-0862">Zinc</keyword>
<reference evidence="7" key="1">
    <citation type="submission" date="2022-10" db="EMBL/GenBank/DDBJ databases">
        <authorList>
            <person name="Chen Y."/>
            <person name="Dougan E. K."/>
            <person name="Chan C."/>
            <person name="Rhodes N."/>
            <person name="Thang M."/>
        </authorList>
    </citation>
    <scope>NUCLEOTIDE SEQUENCE</scope>
</reference>
<dbReference type="Pfam" id="PF08241">
    <property type="entry name" value="Methyltransf_11"/>
    <property type="match status" value="1"/>
</dbReference>
<dbReference type="InterPro" id="IPR036353">
    <property type="entry name" value="XPC-bd_sf"/>
</dbReference>
<dbReference type="InterPro" id="IPR002893">
    <property type="entry name" value="Znf_MYND"/>
</dbReference>
<dbReference type="Pfam" id="PF09280">
    <property type="entry name" value="XPC-binding"/>
    <property type="match status" value="1"/>
</dbReference>
<dbReference type="OrthoDB" id="419832at2759"/>
<protein>
    <submittedName>
        <fullName evidence="9">MYND-type domain-containing protein</fullName>
    </submittedName>
</protein>
<dbReference type="GO" id="GO:0008757">
    <property type="term" value="F:S-adenosylmethionine-dependent methyltransferase activity"/>
    <property type="evidence" value="ECO:0007669"/>
    <property type="project" value="InterPro"/>
</dbReference>
<dbReference type="InterPro" id="IPR029063">
    <property type="entry name" value="SAM-dependent_MTases_sf"/>
</dbReference>
<dbReference type="Gene3D" id="1.10.10.540">
    <property type="entry name" value="XPC-binding domain"/>
    <property type="match status" value="1"/>
</dbReference>
<dbReference type="GO" id="GO:0043161">
    <property type="term" value="P:proteasome-mediated ubiquitin-dependent protein catabolic process"/>
    <property type="evidence" value="ECO:0007669"/>
    <property type="project" value="InterPro"/>
</dbReference>
<name>A0A9P1D7Q5_9DINO</name>
<dbReference type="InterPro" id="IPR046824">
    <property type="entry name" value="Mss51-like_C"/>
</dbReference>
<keyword evidence="10" id="KW-1185">Reference proteome</keyword>
<feature type="domain" description="MYND-type" evidence="6">
    <location>
        <begin position="199"/>
        <end position="236"/>
    </location>
</feature>
<dbReference type="CDD" id="cd02440">
    <property type="entry name" value="AdoMet_MTases"/>
    <property type="match status" value="1"/>
</dbReference>
<sequence length="1236" mass="139172">MQGSSGFWLREQRALRARNVAPPRKVAEHRVISEIWPNVPAPEVPSIPTPGPPPKWKVDPNAANRSADQGEKPLEPLSEAPARVADLEAFAHSEGFQQLRSEVAQDPKALETFLEKITSEDPQLMKVITIYQQDFLSMLTTGLVEAAKAQREEVKEQEPPVPVVKPSAEQKAKRKILQSLQPTTKTCHTIVRLHNPYSCAVCKATTELSLCSSCHSVRFCSRDHQRRFWPRHQAVCRFISSIKGGLLQQVAGREWVSDALPEVVDVWTKSRGQPPEPWQLEQLVHLPHCKVCSKAPATLLCSFCSQVAYCSQECMDVDSEHQGSWQCRQVAATAVAAELMHKAGGAFGFTTGLTEGSLPDSIFRNGWQETYNFGGNWQKYIRELSCSSRDDLQLSLGISRFHLVRFLSPDDEGGHSDDDRPVLQNLSFIDIGCGSGIHSAAALFSHARHIISFDQQEGSVSSTAALRHQLMENDNSFSDRSWDVYLGDVLIQSDLPEVLADVVYSWGALHHTRDLWTALENSCRLVKPPEDGGGLLLVALYAREMVRDPDYWIYIKQLYLAVDDLARGKMERDYGWWILREQVMQKGRNPFQMAEDARLQRGMNFWTDVKDWLGGYPIEFSEAAEVIRFVQQRCGLVPVKVEPSTVTEFLFVTDPKRFAPAQLEKRSKLLKEWHEELLNQSRMVLLDGPFFQLDYPRRTKCYIADLPVKAEEMSSLRVDVLEDGVFYGFGLDTGIPVDAEGKRKLTSLFKEFAEEDYNAANPSREWQGRFGADGLTCNHPGRHFREVFWLETALDAPAVIFSSSDGSDPNKNGRKYSILVQKGTGIPSKEKKNRPIAADIDFVDYSGLRGMSGEEFRTLPCMAQQIIIDSLSFPMSVVEACRFANHPWDQPHIKIHILNAYGCAMADMNKYEEWLHRAPQLKSIEVHFVSTEVRHGNAETSCKLDLCERCTLLGRQMTLVVHETSLLDFVEEEIRSGSSPPFLRIAYSPALARLPLGDPEDLWEAAMKRIAELQDDALLVITERTMTDIYEDEERLELFGFTTVVPSRNSNFPSPLTLFDGVRSNEENPIGLTIWNMSICAFKAGPATSRPRSPKASDVLEDKAKLLDQAMEVEVPEDCAIGDRVLARGMEGEVTGLRCRGYPNGVEVRLETGERKHFLPNELSIIARALALSDTASPAPEALQLQVGCQDDRFKLQLHLKGPWICDGNTMEDVPFNEEVLVELLRAPKKRRRNMF</sequence>
<dbReference type="PROSITE" id="PS50865">
    <property type="entry name" value="ZF_MYND_2"/>
    <property type="match status" value="1"/>
</dbReference>
<accession>A0A9P1D7Q5</accession>
<evidence type="ECO:0000256" key="4">
    <source>
        <dbReference type="PROSITE-ProRule" id="PRU00134"/>
    </source>
</evidence>
<evidence type="ECO:0000313" key="10">
    <source>
        <dbReference type="Proteomes" id="UP001152797"/>
    </source>
</evidence>
<dbReference type="EMBL" id="CAMXCT010003602">
    <property type="protein sequence ID" value="CAI4005330.1"/>
    <property type="molecule type" value="Genomic_DNA"/>
</dbReference>
<evidence type="ECO:0000256" key="3">
    <source>
        <dbReference type="ARBA" id="ARBA00022833"/>
    </source>
</evidence>
<dbReference type="SUPFAM" id="SSF53335">
    <property type="entry name" value="S-adenosyl-L-methionine-dependent methyltransferases"/>
    <property type="match status" value="1"/>
</dbReference>
<feature type="compositionally biased region" description="Pro residues" evidence="5">
    <location>
        <begin position="39"/>
        <end position="55"/>
    </location>
</feature>
<reference evidence="8" key="2">
    <citation type="submission" date="2024-04" db="EMBL/GenBank/DDBJ databases">
        <authorList>
            <person name="Chen Y."/>
            <person name="Shah S."/>
            <person name="Dougan E. K."/>
            <person name="Thang M."/>
            <person name="Chan C."/>
        </authorList>
    </citation>
    <scope>NUCLEOTIDE SEQUENCE [LARGE SCALE GENOMIC DNA]</scope>
</reference>
<evidence type="ECO:0000313" key="7">
    <source>
        <dbReference type="EMBL" id="CAI4005330.1"/>
    </source>
</evidence>
<evidence type="ECO:0000313" key="9">
    <source>
        <dbReference type="EMBL" id="CAL4792642.1"/>
    </source>
</evidence>
<dbReference type="InterPro" id="IPR015360">
    <property type="entry name" value="XPC-bd"/>
</dbReference>
<dbReference type="Pfam" id="PF01753">
    <property type="entry name" value="zf-MYND"/>
    <property type="match status" value="1"/>
</dbReference>
<feature type="region of interest" description="Disordered" evidence="5">
    <location>
        <begin position="37"/>
        <end position="75"/>
    </location>
</feature>
<dbReference type="SUPFAM" id="SSF101238">
    <property type="entry name" value="XPC-binding domain"/>
    <property type="match status" value="1"/>
</dbReference>
<dbReference type="Pfam" id="PF20179">
    <property type="entry name" value="MSS51_C"/>
    <property type="match status" value="1"/>
</dbReference>
<dbReference type="PANTHER" id="PTHR28069">
    <property type="entry name" value="GH20023P"/>
    <property type="match status" value="1"/>
</dbReference>
<dbReference type="Gene3D" id="3.40.50.150">
    <property type="entry name" value="Vaccinia Virus protein VP39"/>
    <property type="match status" value="1"/>
</dbReference>
<dbReference type="SUPFAM" id="SSF144232">
    <property type="entry name" value="HIT/MYND zinc finger-like"/>
    <property type="match status" value="2"/>
</dbReference>
<keyword evidence="1" id="KW-0479">Metal-binding</keyword>
<evidence type="ECO:0000256" key="5">
    <source>
        <dbReference type="SAM" id="MobiDB-lite"/>
    </source>
</evidence>
<gene>
    <name evidence="7" type="ORF">C1SCF055_LOCUS31064</name>
</gene>
<dbReference type="Proteomes" id="UP001152797">
    <property type="component" value="Unassembled WGS sequence"/>
</dbReference>
<dbReference type="EMBL" id="CAMXCT030003602">
    <property type="protein sequence ID" value="CAL4792642.1"/>
    <property type="molecule type" value="Genomic_DNA"/>
</dbReference>
<proteinExistence type="predicted"/>
<dbReference type="InterPro" id="IPR013216">
    <property type="entry name" value="Methyltransf_11"/>
</dbReference>
<organism evidence="7">
    <name type="scientific">Cladocopium goreaui</name>
    <dbReference type="NCBI Taxonomy" id="2562237"/>
    <lineage>
        <taxon>Eukaryota</taxon>
        <taxon>Sar</taxon>
        <taxon>Alveolata</taxon>
        <taxon>Dinophyceae</taxon>
        <taxon>Suessiales</taxon>
        <taxon>Symbiodiniaceae</taxon>
        <taxon>Cladocopium</taxon>
    </lineage>
</organism>
<evidence type="ECO:0000256" key="2">
    <source>
        <dbReference type="ARBA" id="ARBA00022771"/>
    </source>
</evidence>
<dbReference type="GO" id="GO:0006289">
    <property type="term" value="P:nucleotide-excision repair"/>
    <property type="evidence" value="ECO:0007669"/>
    <property type="project" value="InterPro"/>
</dbReference>
<dbReference type="EMBL" id="CAMXCT020003602">
    <property type="protein sequence ID" value="CAL1158705.1"/>
    <property type="molecule type" value="Genomic_DNA"/>
</dbReference>
<dbReference type="Gene3D" id="6.10.140.2220">
    <property type="match status" value="1"/>
</dbReference>
<comment type="caution">
    <text evidence="7">The sequence shown here is derived from an EMBL/GenBank/DDBJ whole genome shotgun (WGS) entry which is preliminary data.</text>
</comment>
<evidence type="ECO:0000256" key="1">
    <source>
        <dbReference type="ARBA" id="ARBA00022723"/>
    </source>
</evidence>
<dbReference type="GO" id="GO:0003684">
    <property type="term" value="F:damaged DNA binding"/>
    <property type="evidence" value="ECO:0007669"/>
    <property type="project" value="InterPro"/>
</dbReference>